<reference evidence="2" key="1">
    <citation type="journal article" date="2015" name="Nature">
        <title>Complex archaea that bridge the gap between prokaryotes and eukaryotes.</title>
        <authorList>
            <person name="Spang A."/>
            <person name="Saw J.H."/>
            <person name="Jorgensen S.L."/>
            <person name="Zaremba-Niedzwiedzka K."/>
            <person name="Martijn J."/>
            <person name="Lind A.E."/>
            <person name="van Eijk R."/>
            <person name="Schleper C."/>
            <person name="Guy L."/>
            <person name="Ettema T.J."/>
        </authorList>
    </citation>
    <scope>NUCLEOTIDE SEQUENCE</scope>
</reference>
<proteinExistence type="predicted"/>
<feature type="non-terminal residue" evidence="2">
    <location>
        <position position="1"/>
    </location>
</feature>
<name>A0A0F8XQR4_9ZZZZ</name>
<accession>A0A0F8XQR4</accession>
<gene>
    <name evidence="2" type="ORF">LCGC14_2915090</name>
</gene>
<sequence length="55" mass="6067">AVLALPYFMGRPDSDKKKTDKGKGNADGSTHYPQLELLIIGFSIPVLPIQAEIRR</sequence>
<evidence type="ECO:0000256" key="1">
    <source>
        <dbReference type="SAM" id="MobiDB-lite"/>
    </source>
</evidence>
<evidence type="ECO:0000313" key="2">
    <source>
        <dbReference type="EMBL" id="KKK71323.1"/>
    </source>
</evidence>
<organism evidence="2">
    <name type="scientific">marine sediment metagenome</name>
    <dbReference type="NCBI Taxonomy" id="412755"/>
    <lineage>
        <taxon>unclassified sequences</taxon>
        <taxon>metagenomes</taxon>
        <taxon>ecological metagenomes</taxon>
    </lineage>
</organism>
<dbReference type="EMBL" id="LAZR01057792">
    <property type="protein sequence ID" value="KKK71323.1"/>
    <property type="molecule type" value="Genomic_DNA"/>
</dbReference>
<dbReference type="AlphaFoldDB" id="A0A0F8XQR4"/>
<protein>
    <submittedName>
        <fullName evidence="2">Uncharacterized protein</fullName>
    </submittedName>
</protein>
<comment type="caution">
    <text evidence="2">The sequence shown here is derived from an EMBL/GenBank/DDBJ whole genome shotgun (WGS) entry which is preliminary data.</text>
</comment>
<feature type="compositionally biased region" description="Basic and acidic residues" evidence="1">
    <location>
        <begin position="12"/>
        <end position="24"/>
    </location>
</feature>
<feature type="region of interest" description="Disordered" evidence="1">
    <location>
        <begin position="1"/>
        <end position="28"/>
    </location>
</feature>